<keyword evidence="4" id="KW-0564">Palmitate</keyword>
<organism evidence="6 7">
    <name type="scientific">Marinobacter segnicrescens</name>
    <dbReference type="NCBI Taxonomy" id="430453"/>
    <lineage>
        <taxon>Bacteria</taxon>
        <taxon>Pseudomonadati</taxon>
        <taxon>Pseudomonadota</taxon>
        <taxon>Gammaproteobacteria</taxon>
        <taxon>Pseudomonadales</taxon>
        <taxon>Marinobacteraceae</taxon>
        <taxon>Marinobacter</taxon>
    </lineage>
</organism>
<dbReference type="SUPFAM" id="SSF56954">
    <property type="entry name" value="Outer membrane efflux proteins (OEP)"/>
    <property type="match status" value="1"/>
</dbReference>
<sequence>MLNIFFRTAAVTGVIVALAGCATTSPIERPELRADERWNVPLTAGAKAPDEQWWQAFGSEQLDQLIGQAFAGSPNLAVTAERVFQAEQQVRVAGSSLFPSLNLSGSTGERTTDDGGSENRSESTSASLNVSYELDLWGQLAAARDEAEAGYRATVFEYDSARLSLASSVATTWFRLMALDEQLRVARENLAIAERTEDIVDARYRNGAASRAELLRQQTEVLNQRAGLEPITLEYRQTRSALAVLVGVSPLGFEADTGTHSLMDLTLPAVDAGIPSDLLTRRPDLAIAEAQLQAADANLAQARAAWLPSVSLGLNAGASTANLASLANPVETLGWSITLAQNLFDGGTRDAQTAISESRRRALVEDYRGAILAALQETDDALDRLQTSQRREALQRTVSERAERTLELTDLRYRAGSDELLTLLDAQRTLFQTRDQLVQLRLARLQATVDLYKAIGGGWQQKDE</sequence>
<dbReference type="STRING" id="430453.SAMN04487962_11933"/>
<dbReference type="Proteomes" id="UP000198762">
    <property type="component" value="Unassembled WGS sequence"/>
</dbReference>
<dbReference type="InterPro" id="IPR003423">
    <property type="entry name" value="OMP_efflux"/>
</dbReference>
<dbReference type="GO" id="GO:0009279">
    <property type="term" value="C:cell outer membrane"/>
    <property type="evidence" value="ECO:0007669"/>
    <property type="project" value="UniProtKB-SubCell"/>
</dbReference>
<keyword evidence="3" id="KW-0998">Cell outer membrane</keyword>
<dbReference type="RefSeq" id="WP_091853918.1">
    <property type="nucleotide sequence ID" value="NZ_FOHZ01000019.1"/>
</dbReference>
<proteinExistence type="inferred from homology"/>
<dbReference type="PANTHER" id="PTHR30203">
    <property type="entry name" value="OUTER MEMBRANE CATION EFFLUX PROTEIN"/>
    <property type="match status" value="1"/>
</dbReference>
<dbReference type="OrthoDB" id="9770517at2"/>
<dbReference type="Gene3D" id="2.20.200.10">
    <property type="entry name" value="Outer membrane efflux proteins (OEP)"/>
    <property type="match status" value="1"/>
</dbReference>
<keyword evidence="2 4" id="KW-1134">Transmembrane beta strand</keyword>
<keyword evidence="4" id="KW-0812">Transmembrane</keyword>
<dbReference type="PANTHER" id="PTHR30203:SF33">
    <property type="entry name" value="BLR4455 PROTEIN"/>
    <property type="match status" value="1"/>
</dbReference>
<evidence type="ECO:0000256" key="4">
    <source>
        <dbReference type="RuleBase" id="RU362097"/>
    </source>
</evidence>
<dbReference type="GO" id="GO:0015562">
    <property type="term" value="F:efflux transmembrane transporter activity"/>
    <property type="evidence" value="ECO:0007669"/>
    <property type="project" value="InterPro"/>
</dbReference>
<protein>
    <submittedName>
        <fullName evidence="6">Efflux transporter, outer membrane factor (OMF) lipoprotein, NodT family</fullName>
    </submittedName>
</protein>
<feature type="region of interest" description="Disordered" evidence="5">
    <location>
        <begin position="101"/>
        <end position="126"/>
    </location>
</feature>
<comment type="similarity">
    <text evidence="1 4">Belongs to the outer membrane factor (OMF) (TC 1.B.17) family.</text>
</comment>
<reference evidence="7" key="1">
    <citation type="submission" date="2016-10" db="EMBL/GenBank/DDBJ databases">
        <authorList>
            <person name="Varghese N."/>
            <person name="Submissions S."/>
        </authorList>
    </citation>
    <scope>NUCLEOTIDE SEQUENCE [LARGE SCALE GENOMIC DNA]</scope>
    <source>
        <strain evidence="7">CGMCC 1.6489</strain>
    </source>
</reference>
<evidence type="ECO:0000256" key="2">
    <source>
        <dbReference type="ARBA" id="ARBA00022452"/>
    </source>
</evidence>
<dbReference type="PROSITE" id="PS51257">
    <property type="entry name" value="PROKAR_LIPOPROTEIN"/>
    <property type="match status" value="1"/>
</dbReference>
<evidence type="ECO:0000256" key="3">
    <source>
        <dbReference type="ARBA" id="ARBA00023237"/>
    </source>
</evidence>
<keyword evidence="4 6" id="KW-0449">Lipoprotein</keyword>
<dbReference type="EMBL" id="FOHZ01000019">
    <property type="protein sequence ID" value="SET72056.1"/>
    <property type="molecule type" value="Genomic_DNA"/>
</dbReference>
<keyword evidence="7" id="KW-1185">Reference proteome</keyword>
<dbReference type="Pfam" id="PF02321">
    <property type="entry name" value="OEP"/>
    <property type="match status" value="2"/>
</dbReference>
<gene>
    <name evidence="6" type="ORF">SAMN04487962_11933</name>
</gene>
<evidence type="ECO:0000313" key="7">
    <source>
        <dbReference type="Proteomes" id="UP000198762"/>
    </source>
</evidence>
<feature type="compositionally biased region" description="Basic and acidic residues" evidence="5">
    <location>
        <begin position="110"/>
        <end position="121"/>
    </location>
</feature>
<comment type="subcellular location">
    <subcellularLocation>
        <location evidence="4">Cell outer membrane</location>
        <topology evidence="4">Lipid-anchor</topology>
    </subcellularLocation>
</comment>
<dbReference type="NCBIfam" id="TIGR01845">
    <property type="entry name" value="outer_NodT"/>
    <property type="match status" value="1"/>
</dbReference>
<dbReference type="Gene3D" id="1.20.1600.10">
    <property type="entry name" value="Outer membrane efflux proteins (OEP)"/>
    <property type="match status" value="1"/>
</dbReference>
<dbReference type="InterPro" id="IPR010131">
    <property type="entry name" value="MdtP/NodT-like"/>
</dbReference>
<evidence type="ECO:0000256" key="5">
    <source>
        <dbReference type="SAM" id="MobiDB-lite"/>
    </source>
</evidence>
<evidence type="ECO:0000313" key="6">
    <source>
        <dbReference type="EMBL" id="SET72056.1"/>
    </source>
</evidence>
<accession>A0A1I0GM69</accession>
<dbReference type="AlphaFoldDB" id="A0A1I0GM69"/>
<name>A0A1I0GM69_9GAMM</name>
<evidence type="ECO:0000256" key="1">
    <source>
        <dbReference type="ARBA" id="ARBA00007613"/>
    </source>
</evidence>
<keyword evidence="4" id="KW-0472">Membrane</keyword>